<dbReference type="CDD" id="cd13225">
    <property type="entry name" value="PH-like_bacteria"/>
    <property type="match status" value="1"/>
</dbReference>
<dbReference type="EMBL" id="PGET01000001">
    <property type="protein sequence ID" value="PJJ27840.1"/>
    <property type="molecule type" value="Genomic_DNA"/>
</dbReference>
<dbReference type="InterPro" id="IPR037063">
    <property type="entry name" value="PHb_sf"/>
</dbReference>
<comment type="caution">
    <text evidence="2">The sequence shown here is derived from an EMBL/GenBank/DDBJ whole genome shotgun (WGS) entry which is preliminary data.</text>
</comment>
<reference evidence="2 3" key="1">
    <citation type="submission" date="2017-11" db="EMBL/GenBank/DDBJ databases">
        <title>Understudied soil microbes with underappreciated capabilities: Untangling the Clostridium saccharolyticum group.</title>
        <authorList>
            <person name="Leschine S."/>
        </authorList>
    </citation>
    <scope>NUCLEOTIDE SEQUENCE [LARGE SCALE GENOMIC DNA]</scope>
    <source>
        <strain evidence="2 3">18A</strain>
    </source>
</reference>
<dbReference type="Pfam" id="PF08000">
    <property type="entry name" value="bPH_1"/>
    <property type="match status" value="1"/>
</dbReference>
<dbReference type="OrthoDB" id="9803613at2"/>
<dbReference type="InterPro" id="IPR012544">
    <property type="entry name" value="PHb"/>
</dbReference>
<dbReference type="Gene3D" id="2.30.29.50">
    <property type="entry name" value="Bacterial Pleckstrin homology domain"/>
    <property type="match status" value="1"/>
</dbReference>
<sequence>MIDFKNGSFVKLKKVDNSIADGVTKLFISGEETIGCYKGIRDYVVFTNKRIISVNVQGMTGTKKDFTSMPYSKIQVFSVETSGVFDLDSELEVYFSGAGKVKFEFTGTCDIERIGQLIASYTL</sequence>
<organism evidence="2 3">
    <name type="scientific">[Clostridium] celerecrescens 18A</name>
    <dbReference type="NCBI Taxonomy" id="1286362"/>
    <lineage>
        <taxon>Bacteria</taxon>
        <taxon>Bacillati</taxon>
        <taxon>Bacillota</taxon>
        <taxon>Clostridia</taxon>
        <taxon>Lachnospirales</taxon>
        <taxon>Lachnospiraceae</taxon>
        <taxon>Lacrimispora</taxon>
    </lineage>
</organism>
<dbReference type="AlphaFoldDB" id="A0A2M8Z346"/>
<dbReference type="RefSeq" id="WP_100304424.1">
    <property type="nucleotide sequence ID" value="NZ_PGET01000001.1"/>
</dbReference>
<feature type="domain" description="Bacterial Pleckstrin homology" evidence="1">
    <location>
        <begin position="5"/>
        <end position="121"/>
    </location>
</feature>
<dbReference type="SUPFAM" id="SSF50729">
    <property type="entry name" value="PH domain-like"/>
    <property type="match status" value="1"/>
</dbReference>
<gene>
    <name evidence="2" type="ORF">H171_1320</name>
</gene>
<dbReference type="Proteomes" id="UP000231092">
    <property type="component" value="Unassembled WGS sequence"/>
</dbReference>
<protein>
    <submittedName>
        <fullName evidence="2">PH (Pleckstrin Homology) domain-containing protein</fullName>
    </submittedName>
</protein>
<evidence type="ECO:0000259" key="1">
    <source>
        <dbReference type="Pfam" id="PF08000"/>
    </source>
</evidence>
<proteinExistence type="predicted"/>
<accession>A0A2M8Z346</accession>
<name>A0A2M8Z346_9FIRM</name>
<evidence type="ECO:0000313" key="2">
    <source>
        <dbReference type="EMBL" id="PJJ27840.1"/>
    </source>
</evidence>
<evidence type="ECO:0000313" key="3">
    <source>
        <dbReference type="Proteomes" id="UP000231092"/>
    </source>
</evidence>